<accession>A0A5C5X182</accession>
<dbReference type="SUPFAM" id="SSF52172">
    <property type="entry name" value="CheY-like"/>
    <property type="match status" value="1"/>
</dbReference>
<dbReference type="Proteomes" id="UP000317243">
    <property type="component" value="Unassembled WGS sequence"/>
</dbReference>
<dbReference type="AlphaFoldDB" id="A0A5C5X182"/>
<comment type="caution">
    <text evidence="1">The sequence shown here is derived from an EMBL/GenBank/DDBJ whole genome shotgun (WGS) entry which is preliminary data.</text>
</comment>
<proteinExistence type="predicted"/>
<evidence type="ECO:0000313" key="2">
    <source>
        <dbReference type="Proteomes" id="UP000317243"/>
    </source>
</evidence>
<dbReference type="OrthoDB" id="291953at2"/>
<dbReference type="RefSeq" id="WP_146506644.1">
    <property type="nucleotide sequence ID" value="NZ_SIHI01000001.1"/>
</dbReference>
<gene>
    <name evidence="1" type="ORF">KOR42_00700</name>
</gene>
<dbReference type="InterPro" id="IPR011006">
    <property type="entry name" value="CheY-like_superfamily"/>
</dbReference>
<sequence length="117" mass="12329">MSEKPAPDTLILCNDLMFSSQLNGAAQRAGCVPRTCLGQTSAMKELGSQQIRWVVVDLELSGVDLAALRNATSAKIVAFGPHVQTDRLAAARSAGCDFVLSRGEINRGLETLLVSGA</sequence>
<protein>
    <recommendedName>
        <fullName evidence="3">Response regulatory domain-containing protein</fullName>
    </recommendedName>
</protein>
<keyword evidence="2" id="KW-1185">Reference proteome</keyword>
<evidence type="ECO:0008006" key="3">
    <source>
        <dbReference type="Google" id="ProtNLM"/>
    </source>
</evidence>
<dbReference type="EMBL" id="SIHI01000001">
    <property type="protein sequence ID" value="TWT56716.1"/>
    <property type="molecule type" value="Genomic_DNA"/>
</dbReference>
<organism evidence="1 2">
    <name type="scientific">Thalassoglobus neptunius</name>
    <dbReference type="NCBI Taxonomy" id="1938619"/>
    <lineage>
        <taxon>Bacteria</taxon>
        <taxon>Pseudomonadati</taxon>
        <taxon>Planctomycetota</taxon>
        <taxon>Planctomycetia</taxon>
        <taxon>Planctomycetales</taxon>
        <taxon>Planctomycetaceae</taxon>
        <taxon>Thalassoglobus</taxon>
    </lineage>
</organism>
<reference evidence="1 2" key="1">
    <citation type="submission" date="2019-02" db="EMBL/GenBank/DDBJ databases">
        <title>Deep-cultivation of Planctomycetes and their phenomic and genomic characterization uncovers novel biology.</title>
        <authorList>
            <person name="Wiegand S."/>
            <person name="Jogler M."/>
            <person name="Boedeker C."/>
            <person name="Pinto D."/>
            <person name="Vollmers J."/>
            <person name="Rivas-Marin E."/>
            <person name="Kohn T."/>
            <person name="Peeters S.H."/>
            <person name="Heuer A."/>
            <person name="Rast P."/>
            <person name="Oberbeckmann S."/>
            <person name="Bunk B."/>
            <person name="Jeske O."/>
            <person name="Meyerdierks A."/>
            <person name="Storesund J.E."/>
            <person name="Kallscheuer N."/>
            <person name="Luecker S."/>
            <person name="Lage O.M."/>
            <person name="Pohl T."/>
            <person name="Merkel B.J."/>
            <person name="Hornburger P."/>
            <person name="Mueller R.-W."/>
            <person name="Bruemmer F."/>
            <person name="Labrenz M."/>
            <person name="Spormann A.M."/>
            <person name="Op Den Camp H."/>
            <person name="Overmann J."/>
            <person name="Amann R."/>
            <person name="Jetten M.S.M."/>
            <person name="Mascher T."/>
            <person name="Medema M.H."/>
            <person name="Devos D.P."/>
            <person name="Kaster A.-K."/>
            <person name="Ovreas L."/>
            <person name="Rohde M."/>
            <person name="Galperin M.Y."/>
            <person name="Jogler C."/>
        </authorList>
    </citation>
    <scope>NUCLEOTIDE SEQUENCE [LARGE SCALE GENOMIC DNA]</scope>
    <source>
        <strain evidence="1 2">KOR42</strain>
    </source>
</reference>
<evidence type="ECO:0000313" key="1">
    <source>
        <dbReference type="EMBL" id="TWT56716.1"/>
    </source>
</evidence>
<name>A0A5C5X182_9PLAN</name>